<dbReference type="InterPro" id="IPR052929">
    <property type="entry name" value="RNase_H-like_EbsB-rel"/>
</dbReference>
<accession>A0AAE0AQE3</accession>
<dbReference type="GO" id="GO:0003676">
    <property type="term" value="F:nucleic acid binding"/>
    <property type="evidence" value="ECO:0007669"/>
    <property type="project" value="InterPro"/>
</dbReference>
<dbReference type="AlphaFoldDB" id="A0AAE0AQE3"/>
<feature type="domain" description="RNase H type-1" evidence="1">
    <location>
        <begin position="131"/>
        <end position="239"/>
    </location>
</feature>
<evidence type="ECO:0000259" key="1">
    <source>
        <dbReference type="Pfam" id="PF13456"/>
    </source>
</evidence>
<dbReference type="GO" id="GO:0004523">
    <property type="term" value="F:RNA-DNA hybrid ribonuclease activity"/>
    <property type="evidence" value="ECO:0007669"/>
    <property type="project" value="InterPro"/>
</dbReference>
<reference evidence="2" key="1">
    <citation type="journal article" date="2023" name="Plant J.">
        <title>Genome sequences and population genomics provide insights into the demographic history, inbreeding, and mutation load of two 'living fossil' tree species of Dipteronia.</title>
        <authorList>
            <person name="Feng Y."/>
            <person name="Comes H.P."/>
            <person name="Chen J."/>
            <person name="Zhu S."/>
            <person name="Lu R."/>
            <person name="Zhang X."/>
            <person name="Li P."/>
            <person name="Qiu J."/>
            <person name="Olsen K.M."/>
            <person name="Qiu Y."/>
        </authorList>
    </citation>
    <scope>NUCLEOTIDE SEQUENCE</scope>
    <source>
        <strain evidence="2">NBL</strain>
    </source>
</reference>
<evidence type="ECO:0000313" key="2">
    <source>
        <dbReference type="EMBL" id="KAK3222063.1"/>
    </source>
</evidence>
<dbReference type="PANTHER" id="PTHR47074:SF11">
    <property type="entry name" value="REVERSE TRANSCRIPTASE-LIKE PROTEIN"/>
    <property type="match status" value="1"/>
</dbReference>
<evidence type="ECO:0000313" key="3">
    <source>
        <dbReference type="Proteomes" id="UP001281410"/>
    </source>
</evidence>
<comment type="caution">
    <text evidence="2">The sequence shown here is derived from an EMBL/GenBank/DDBJ whole genome shotgun (WGS) entry which is preliminary data.</text>
</comment>
<gene>
    <name evidence="2" type="ORF">Dsin_009088</name>
</gene>
<dbReference type="InterPro" id="IPR002156">
    <property type="entry name" value="RNaseH_domain"/>
</dbReference>
<dbReference type="EMBL" id="JANJYJ010000003">
    <property type="protein sequence ID" value="KAK3222063.1"/>
    <property type="molecule type" value="Genomic_DNA"/>
</dbReference>
<dbReference type="PANTHER" id="PTHR47074">
    <property type="entry name" value="BNAC02G40300D PROTEIN"/>
    <property type="match status" value="1"/>
</dbReference>
<proteinExistence type="predicted"/>
<dbReference type="Proteomes" id="UP001281410">
    <property type="component" value="Unassembled WGS sequence"/>
</dbReference>
<organism evidence="2 3">
    <name type="scientific">Dipteronia sinensis</name>
    <dbReference type="NCBI Taxonomy" id="43782"/>
    <lineage>
        <taxon>Eukaryota</taxon>
        <taxon>Viridiplantae</taxon>
        <taxon>Streptophyta</taxon>
        <taxon>Embryophyta</taxon>
        <taxon>Tracheophyta</taxon>
        <taxon>Spermatophyta</taxon>
        <taxon>Magnoliopsida</taxon>
        <taxon>eudicotyledons</taxon>
        <taxon>Gunneridae</taxon>
        <taxon>Pentapetalae</taxon>
        <taxon>rosids</taxon>
        <taxon>malvids</taxon>
        <taxon>Sapindales</taxon>
        <taxon>Sapindaceae</taxon>
        <taxon>Hippocastanoideae</taxon>
        <taxon>Acereae</taxon>
        <taxon>Dipteronia</taxon>
    </lineage>
</organism>
<keyword evidence="3" id="KW-1185">Reference proteome</keyword>
<protein>
    <recommendedName>
        <fullName evidence="1">RNase H type-1 domain-containing protein</fullName>
    </recommendedName>
</protein>
<name>A0AAE0AQE3_9ROSI</name>
<sequence length="266" mass="30192">MLYGCATRLKVVRRDWLAKKAMRYKGQGNFFDLITDLAKQNNKEDLKLFCIIIWRLWCLRNALVYGGGNQHYEDVLSWSRNYDVACEITKKDSNQKGEAIKRSDLRWKAHDTGYYKVKCSDMADLGGKRLGIGIVIRNCDGVVMASCALVIDATLDWTVAGIMVVYKGILFSLDCDLSPCEFESDKAAAVERILNGKFLGAKFGHILKDIEVLKTHNYGMKFRTTTKTANHTARRLARMGAEDTDDRFWMEEGPCIRGLVEADMFS</sequence>
<dbReference type="Pfam" id="PF13456">
    <property type="entry name" value="RVT_3"/>
    <property type="match status" value="1"/>
</dbReference>